<sequence length="134" mass="16113">MPLISRQKQVQIHLSTMYDSLLNSVEKMKKDLQSHRYQYEEACSLHIDSGFKHEKLWLSADEKYQQKFVEFETHCFLLDILSEYRNEEGNFIHLEEISLTLESLIHQYENQEAYEICAIIKKWLDHIANKFRTT</sequence>
<dbReference type="Proteomes" id="UP001363035">
    <property type="component" value="Unassembled WGS sequence"/>
</dbReference>
<evidence type="ECO:0000313" key="2">
    <source>
        <dbReference type="Proteomes" id="UP001363035"/>
    </source>
</evidence>
<evidence type="ECO:0000313" key="1">
    <source>
        <dbReference type="EMBL" id="MEI5985795.1"/>
    </source>
</evidence>
<dbReference type="EMBL" id="JAYLLN010000034">
    <property type="protein sequence ID" value="MEI5985795.1"/>
    <property type="molecule type" value="Genomic_DNA"/>
</dbReference>
<gene>
    <name evidence="1" type="ORF">VJ786_12885</name>
</gene>
<dbReference type="RefSeq" id="WP_099365254.1">
    <property type="nucleotide sequence ID" value="NZ_JAYLLN010000034.1"/>
</dbReference>
<accession>A0ABU8I7U2</accession>
<proteinExistence type="predicted"/>
<protein>
    <submittedName>
        <fullName evidence="1">Uncharacterized protein</fullName>
    </submittedName>
</protein>
<name>A0ABU8I7U2_9SPHI</name>
<organism evidence="1 2">
    <name type="scientific">Sphingobacterium tenebrionis</name>
    <dbReference type="NCBI Taxonomy" id="3111775"/>
    <lineage>
        <taxon>Bacteria</taxon>
        <taxon>Pseudomonadati</taxon>
        <taxon>Bacteroidota</taxon>
        <taxon>Sphingobacteriia</taxon>
        <taxon>Sphingobacteriales</taxon>
        <taxon>Sphingobacteriaceae</taxon>
        <taxon>Sphingobacterium</taxon>
    </lineage>
</organism>
<reference evidence="1 2" key="1">
    <citation type="submission" date="2024-01" db="EMBL/GenBank/DDBJ databases">
        <title>Sphingobacterium tenebrionis sp. nov., a novel endophyte isolated from tenebrio molitor intestines.</title>
        <authorList>
            <person name="Zhang C."/>
        </authorList>
    </citation>
    <scope>NUCLEOTIDE SEQUENCE [LARGE SCALE GENOMIC DNA]</scope>
    <source>
        <strain evidence="1 2">PU5-4</strain>
    </source>
</reference>
<keyword evidence="2" id="KW-1185">Reference proteome</keyword>
<comment type="caution">
    <text evidence="1">The sequence shown here is derived from an EMBL/GenBank/DDBJ whole genome shotgun (WGS) entry which is preliminary data.</text>
</comment>